<reference evidence="1" key="1">
    <citation type="submission" date="2023-08" db="EMBL/GenBank/DDBJ databases">
        <title>Reference Genome Resource for the Citrus Pathogen Phytophthora citrophthora.</title>
        <authorList>
            <person name="Moller H."/>
            <person name="Coetzee B."/>
            <person name="Rose L.J."/>
            <person name="Van Niekerk J.M."/>
        </authorList>
    </citation>
    <scope>NUCLEOTIDE SEQUENCE</scope>
    <source>
        <strain evidence="1">STE-U-9442</strain>
    </source>
</reference>
<keyword evidence="2" id="KW-1185">Reference proteome</keyword>
<dbReference type="EMBL" id="JASMQC010000032">
    <property type="protein sequence ID" value="KAK1931857.1"/>
    <property type="molecule type" value="Genomic_DNA"/>
</dbReference>
<dbReference type="AlphaFoldDB" id="A0AAD9G592"/>
<evidence type="ECO:0000313" key="2">
    <source>
        <dbReference type="Proteomes" id="UP001259832"/>
    </source>
</evidence>
<proteinExistence type="predicted"/>
<name>A0AAD9G592_9STRA</name>
<evidence type="ECO:0000313" key="1">
    <source>
        <dbReference type="EMBL" id="KAK1931857.1"/>
    </source>
</evidence>
<gene>
    <name evidence="1" type="ORF">P3T76_012789</name>
</gene>
<accession>A0AAD9G592</accession>
<dbReference type="Proteomes" id="UP001259832">
    <property type="component" value="Unassembled WGS sequence"/>
</dbReference>
<organism evidence="1 2">
    <name type="scientific">Phytophthora citrophthora</name>
    <dbReference type="NCBI Taxonomy" id="4793"/>
    <lineage>
        <taxon>Eukaryota</taxon>
        <taxon>Sar</taxon>
        <taxon>Stramenopiles</taxon>
        <taxon>Oomycota</taxon>
        <taxon>Peronosporomycetes</taxon>
        <taxon>Peronosporales</taxon>
        <taxon>Peronosporaceae</taxon>
        <taxon>Phytophthora</taxon>
    </lineage>
</organism>
<sequence>MHMLGTVRINLVDKWNKPEVAAAIERVDAGERGGWELIAAVEPEAGWQKNKKPHQTAQRRIAKAKRTPFEPTIVQAEKDGYIVYKDRKVVIFYTNDLKATPSALVLTPTAPEAVFCCHGTYLLRR</sequence>
<comment type="caution">
    <text evidence="1">The sequence shown here is derived from an EMBL/GenBank/DDBJ whole genome shotgun (WGS) entry which is preliminary data.</text>
</comment>
<protein>
    <submittedName>
        <fullName evidence="1">Uncharacterized protein</fullName>
    </submittedName>
</protein>